<feature type="compositionally biased region" description="Basic and acidic residues" evidence="1">
    <location>
        <begin position="1"/>
        <end position="19"/>
    </location>
</feature>
<protein>
    <submittedName>
        <fullName evidence="3">Uncharacterized protein</fullName>
    </submittedName>
</protein>
<keyword evidence="2" id="KW-0812">Transmembrane</keyword>
<comment type="caution">
    <text evidence="3">The sequence shown here is derived from an EMBL/GenBank/DDBJ whole genome shotgun (WGS) entry which is preliminary data.</text>
</comment>
<evidence type="ECO:0000256" key="2">
    <source>
        <dbReference type="SAM" id="Phobius"/>
    </source>
</evidence>
<proteinExistence type="predicted"/>
<evidence type="ECO:0000313" key="4">
    <source>
        <dbReference type="Proteomes" id="UP001066276"/>
    </source>
</evidence>
<dbReference type="AlphaFoldDB" id="A0AAV7V0Z6"/>
<keyword evidence="2" id="KW-0472">Membrane</keyword>
<evidence type="ECO:0000313" key="3">
    <source>
        <dbReference type="EMBL" id="KAJ1193869.1"/>
    </source>
</evidence>
<evidence type="ECO:0000256" key="1">
    <source>
        <dbReference type="SAM" id="MobiDB-lite"/>
    </source>
</evidence>
<keyword evidence="2" id="KW-1133">Transmembrane helix</keyword>
<feature type="non-terminal residue" evidence="3">
    <location>
        <position position="1"/>
    </location>
</feature>
<accession>A0AAV7V0Z6</accession>
<feature type="non-terminal residue" evidence="3">
    <location>
        <position position="74"/>
    </location>
</feature>
<feature type="transmembrane region" description="Helical" evidence="2">
    <location>
        <begin position="37"/>
        <end position="59"/>
    </location>
</feature>
<gene>
    <name evidence="3" type="ORF">NDU88_003165</name>
</gene>
<sequence length="74" mass="8532">QSRASEHKPHARRERERGPARRLRKGASDMAPRSRLYLHQVISLVTFAIGVNICLGFTVNRYKRSEDWDEGIPS</sequence>
<reference evidence="3" key="1">
    <citation type="journal article" date="2022" name="bioRxiv">
        <title>Sequencing and chromosome-scale assembly of the giantPleurodeles waltlgenome.</title>
        <authorList>
            <person name="Brown T."/>
            <person name="Elewa A."/>
            <person name="Iarovenko S."/>
            <person name="Subramanian E."/>
            <person name="Araus A.J."/>
            <person name="Petzold A."/>
            <person name="Susuki M."/>
            <person name="Suzuki K.-i.T."/>
            <person name="Hayashi T."/>
            <person name="Toyoda A."/>
            <person name="Oliveira C."/>
            <person name="Osipova E."/>
            <person name="Leigh N.D."/>
            <person name="Simon A."/>
            <person name="Yun M.H."/>
        </authorList>
    </citation>
    <scope>NUCLEOTIDE SEQUENCE</scope>
    <source>
        <strain evidence="3">20211129_DDA</strain>
        <tissue evidence="3">Liver</tissue>
    </source>
</reference>
<name>A0AAV7V0Z6_PLEWA</name>
<dbReference type="EMBL" id="JANPWB010000004">
    <property type="protein sequence ID" value="KAJ1193869.1"/>
    <property type="molecule type" value="Genomic_DNA"/>
</dbReference>
<dbReference type="Proteomes" id="UP001066276">
    <property type="component" value="Chromosome 2_2"/>
</dbReference>
<keyword evidence="4" id="KW-1185">Reference proteome</keyword>
<organism evidence="3 4">
    <name type="scientific">Pleurodeles waltl</name>
    <name type="common">Iberian ribbed newt</name>
    <dbReference type="NCBI Taxonomy" id="8319"/>
    <lineage>
        <taxon>Eukaryota</taxon>
        <taxon>Metazoa</taxon>
        <taxon>Chordata</taxon>
        <taxon>Craniata</taxon>
        <taxon>Vertebrata</taxon>
        <taxon>Euteleostomi</taxon>
        <taxon>Amphibia</taxon>
        <taxon>Batrachia</taxon>
        <taxon>Caudata</taxon>
        <taxon>Salamandroidea</taxon>
        <taxon>Salamandridae</taxon>
        <taxon>Pleurodelinae</taxon>
        <taxon>Pleurodeles</taxon>
    </lineage>
</organism>
<feature type="region of interest" description="Disordered" evidence="1">
    <location>
        <begin position="1"/>
        <end position="30"/>
    </location>
</feature>